<organism evidence="1 2">
    <name type="scientific">Nocardioides albus</name>
    <dbReference type="NCBI Taxonomy" id="1841"/>
    <lineage>
        <taxon>Bacteria</taxon>
        <taxon>Bacillati</taxon>
        <taxon>Actinomycetota</taxon>
        <taxon>Actinomycetes</taxon>
        <taxon>Propionibacteriales</taxon>
        <taxon>Nocardioidaceae</taxon>
        <taxon>Nocardioides</taxon>
    </lineage>
</organism>
<gene>
    <name evidence="1" type="ORF">FHS12_001271</name>
</gene>
<dbReference type="EMBL" id="JACHXG010000002">
    <property type="protein sequence ID" value="MBB3088338.1"/>
    <property type="molecule type" value="Genomic_DNA"/>
</dbReference>
<proteinExistence type="predicted"/>
<dbReference type="AlphaFoldDB" id="A0A7W5A2M6"/>
<keyword evidence="2" id="KW-1185">Reference proteome</keyword>
<name>A0A7W5A2M6_9ACTN</name>
<dbReference type="Proteomes" id="UP000577707">
    <property type="component" value="Unassembled WGS sequence"/>
</dbReference>
<comment type="caution">
    <text evidence="1">The sequence shown here is derived from an EMBL/GenBank/DDBJ whole genome shotgun (WGS) entry which is preliminary data.</text>
</comment>
<accession>A0A7W5A2M6</accession>
<protein>
    <submittedName>
        <fullName evidence="1">Uncharacterized protein</fullName>
    </submittedName>
</protein>
<evidence type="ECO:0000313" key="1">
    <source>
        <dbReference type="EMBL" id="MBB3088338.1"/>
    </source>
</evidence>
<sequence>MNIQITGGEVALAHDHIDFLTLPPCDQVVGS</sequence>
<reference evidence="1 2" key="1">
    <citation type="submission" date="2020-08" db="EMBL/GenBank/DDBJ databases">
        <title>Genomic Encyclopedia of Type Strains, Phase III (KMG-III): the genomes of soil and plant-associated and newly described type strains.</title>
        <authorList>
            <person name="Whitman W."/>
        </authorList>
    </citation>
    <scope>NUCLEOTIDE SEQUENCE [LARGE SCALE GENOMIC DNA]</scope>
    <source>
        <strain evidence="1 2">CECT 3302</strain>
    </source>
</reference>
<evidence type="ECO:0000313" key="2">
    <source>
        <dbReference type="Proteomes" id="UP000577707"/>
    </source>
</evidence>